<name>A0A0S4MYA4_9BACT</name>
<accession>A0A0S4MYA4</accession>
<dbReference type="AlphaFoldDB" id="A0A0S4MYA4"/>
<evidence type="ECO:0000313" key="1">
    <source>
        <dbReference type="EMBL" id="CUU03936.1"/>
    </source>
</evidence>
<reference evidence="2" key="1">
    <citation type="submission" date="2015-11" db="EMBL/GenBank/DDBJ databases">
        <authorList>
            <person name="Varghese N."/>
        </authorList>
    </citation>
    <scope>NUCLEOTIDE SEQUENCE [LARGE SCALE GENOMIC DNA]</scope>
</reference>
<proteinExistence type="predicted"/>
<keyword evidence="2" id="KW-1185">Reference proteome</keyword>
<dbReference type="EMBL" id="FAOO01000005">
    <property type="protein sequence ID" value="CUU03936.1"/>
    <property type="molecule type" value="Genomic_DNA"/>
</dbReference>
<organism evidence="1 2">
    <name type="scientific">Candidatus Thermokryptus mobilis</name>
    <dbReference type="NCBI Taxonomy" id="1643428"/>
    <lineage>
        <taxon>Bacteria</taxon>
        <taxon>Pseudomonadati</taxon>
        <taxon>Candidatus Kryptoniota</taxon>
        <taxon>Candidatus Thermokryptus</taxon>
    </lineage>
</organism>
<sequence>MSALFKLKVILLFFVPMLNSQTISDIFLDNKFFQTHKLREFIRSDEFKKFREKFGDKASVDLIYKKALVLSNYNIADALLISGLATLDHRKINFKIPLLGLKIPIFLTSENEKIFRKRVENLPAYLFSDTLNDKDKLQHFFFSAYLSYLNGGSKTADKIGLLIEEGEKLGLNLVKDERDILANRCGQIFGLALHKNPFVLPSRFLNHNFSK</sequence>
<dbReference type="OrthoDB" id="9793182at2"/>
<evidence type="ECO:0000313" key="2">
    <source>
        <dbReference type="Proteomes" id="UP000320623"/>
    </source>
</evidence>
<gene>
    <name evidence="1" type="ORF">JGI1_00858</name>
</gene>
<dbReference type="Proteomes" id="UP000320623">
    <property type="component" value="Unassembled WGS sequence"/>
</dbReference>
<dbReference type="RefSeq" id="WP_140944637.1">
    <property type="nucleotide sequence ID" value="NZ_FAOO01000005.1"/>
</dbReference>
<dbReference type="STRING" id="1643428.GCA_001442855_00835"/>
<protein>
    <submittedName>
        <fullName evidence="1">Uncharacterized protein</fullName>
    </submittedName>
</protein>